<evidence type="ECO:0000313" key="3">
    <source>
        <dbReference type="Proteomes" id="UP001194696"/>
    </source>
</evidence>
<name>A0ABQ7JI81_9FUNG</name>
<keyword evidence="3" id="KW-1185">Reference proteome</keyword>
<feature type="transmembrane region" description="Helical" evidence="1">
    <location>
        <begin position="6"/>
        <end position="22"/>
    </location>
</feature>
<protein>
    <submittedName>
        <fullName evidence="2">Uncharacterized protein</fullName>
    </submittedName>
</protein>
<keyword evidence="1" id="KW-1133">Transmembrane helix</keyword>
<evidence type="ECO:0000313" key="2">
    <source>
        <dbReference type="EMBL" id="KAG0274338.1"/>
    </source>
</evidence>
<organism evidence="2 3">
    <name type="scientific">Linnemannia gamsii</name>
    <dbReference type="NCBI Taxonomy" id="64522"/>
    <lineage>
        <taxon>Eukaryota</taxon>
        <taxon>Fungi</taxon>
        <taxon>Fungi incertae sedis</taxon>
        <taxon>Mucoromycota</taxon>
        <taxon>Mortierellomycotina</taxon>
        <taxon>Mortierellomycetes</taxon>
        <taxon>Mortierellales</taxon>
        <taxon>Mortierellaceae</taxon>
        <taxon>Linnemannia</taxon>
    </lineage>
</organism>
<keyword evidence="1" id="KW-0472">Membrane</keyword>
<comment type="caution">
    <text evidence="2">The sequence shown here is derived from an EMBL/GenBank/DDBJ whole genome shotgun (WGS) entry which is preliminary data.</text>
</comment>
<gene>
    <name evidence="2" type="ORF">BGZ96_004375</name>
</gene>
<sequence>MSAAFDSGVAFMVLASFFIFTMREKAMVEWWGNPAAEICRLDTYPLVQPKGGKVDPWALDPEADDAPKYVFPIAYTPS</sequence>
<evidence type="ECO:0000256" key="1">
    <source>
        <dbReference type="SAM" id="Phobius"/>
    </source>
</evidence>
<dbReference type="Proteomes" id="UP001194696">
    <property type="component" value="Unassembled WGS sequence"/>
</dbReference>
<reference evidence="2 3" key="1">
    <citation type="journal article" date="2020" name="Fungal Divers.">
        <title>Resolving the Mortierellaceae phylogeny through synthesis of multi-gene phylogenetics and phylogenomics.</title>
        <authorList>
            <person name="Vandepol N."/>
            <person name="Liber J."/>
            <person name="Desiro A."/>
            <person name="Na H."/>
            <person name="Kennedy M."/>
            <person name="Barry K."/>
            <person name="Grigoriev I.V."/>
            <person name="Miller A.N."/>
            <person name="O'Donnell K."/>
            <person name="Stajich J.E."/>
            <person name="Bonito G."/>
        </authorList>
    </citation>
    <scope>NUCLEOTIDE SEQUENCE [LARGE SCALE GENOMIC DNA]</scope>
    <source>
        <strain evidence="2 3">AD045</strain>
    </source>
</reference>
<accession>A0ABQ7JI81</accession>
<dbReference type="EMBL" id="JAAAIM010002042">
    <property type="protein sequence ID" value="KAG0274338.1"/>
    <property type="molecule type" value="Genomic_DNA"/>
</dbReference>
<proteinExistence type="predicted"/>
<feature type="non-terminal residue" evidence="2">
    <location>
        <position position="78"/>
    </location>
</feature>
<keyword evidence="1" id="KW-0812">Transmembrane</keyword>